<dbReference type="STRING" id="1869.MB27_24540"/>
<dbReference type="GO" id="GO:0022857">
    <property type="term" value="F:transmembrane transporter activity"/>
    <property type="evidence" value="ECO:0007669"/>
    <property type="project" value="TreeGrafter"/>
</dbReference>
<feature type="transmembrane region" description="Helical" evidence="7">
    <location>
        <begin position="396"/>
        <end position="420"/>
    </location>
</feature>
<feature type="transmembrane region" description="Helical" evidence="7">
    <location>
        <begin position="55"/>
        <end position="75"/>
    </location>
</feature>
<feature type="transmembrane region" description="Helical" evidence="7">
    <location>
        <begin position="271"/>
        <end position="293"/>
    </location>
</feature>
<evidence type="ECO:0000259" key="8">
    <source>
        <dbReference type="Pfam" id="PF06808"/>
    </source>
</evidence>
<evidence type="ECO:0000313" key="9">
    <source>
        <dbReference type="EMBL" id="KHD75102.1"/>
    </source>
</evidence>
<protein>
    <submittedName>
        <fullName evidence="9">C4-dicarboxylate ABC transporter permease</fullName>
    </submittedName>
</protein>
<evidence type="ECO:0000313" key="10">
    <source>
        <dbReference type="Proteomes" id="UP000054537"/>
    </source>
</evidence>
<dbReference type="AlphaFoldDB" id="A0A0A6X4S0"/>
<evidence type="ECO:0000256" key="6">
    <source>
        <dbReference type="ARBA" id="ARBA00023136"/>
    </source>
</evidence>
<accession>A0A0A6X4S0</accession>
<feature type="domain" description="TRAP C4-dicarboxylate transport system permease DctM subunit" evidence="8">
    <location>
        <begin position="10"/>
        <end position="415"/>
    </location>
</feature>
<name>A0A0A6X4S0_ACTUT</name>
<evidence type="ECO:0000256" key="3">
    <source>
        <dbReference type="ARBA" id="ARBA00022519"/>
    </source>
</evidence>
<dbReference type="NCBIfam" id="TIGR00786">
    <property type="entry name" value="dctM"/>
    <property type="match status" value="1"/>
</dbReference>
<dbReference type="InterPro" id="IPR010656">
    <property type="entry name" value="DctM"/>
</dbReference>
<evidence type="ECO:0000256" key="2">
    <source>
        <dbReference type="ARBA" id="ARBA00022475"/>
    </source>
</evidence>
<dbReference type="eggNOG" id="COG1593">
    <property type="taxonomic scope" value="Bacteria"/>
</dbReference>
<keyword evidence="10" id="KW-1185">Reference proteome</keyword>
<keyword evidence="2" id="KW-1003">Cell membrane</keyword>
<organism evidence="9 10">
    <name type="scientific">Actinoplanes utahensis</name>
    <dbReference type="NCBI Taxonomy" id="1869"/>
    <lineage>
        <taxon>Bacteria</taxon>
        <taxon>Bacillati</taxon>
        <taxon>Actinomycetota</taxon>
        <taxon>Actinomycetes</taxon>
        <taxon>Micromonosporales</taxon>
        <taxon>Micromonosporaceae</taxon>
        <taxon>Actinoplanes</taxon>
    </lineage>
</organism>
<keyword evidence="5 7" id="KW-1133">Transmembrane helix</keyword>
<feature type="transmembrane region" description="Helical" evidence="7">
    <location>
        <begin position="241"/>
        <end position="259"/>
    </location>
</feature>
<dbReference type="RefSeq" id="WP_043528062.1">
    <property type="nucleotide sequence ID" value="NZ_BAABKU010000051.1"/>
</dbReference>
<evidence type="ECO:0000256" key="1">
    <source>
        <dbReference type="ARBA" id="ARBA00004429"/>
    </source>
</evidence>
<feature type="transmembrane region" description="Helical" evidence="7">
    <location>
        <begin position="356"/>
        <end position="384"/>
    </location>
</feature>
<dbReference type="PANTHER" id="PTHR33362">
    <property type="entry name" value="SIALIC ACID TRAP TRANSPORTER PERMEASE PROTEIN SIAT-RELATED"/>
    <property type="match status" value="1"/>
</dbReference>
<dbReference type="Pfam" id="PF06808">
    <property type="entry name" value="DctM"/>
    <property type="match status" value="1"/>
</dbReference>
<evidence type="ECO:0000256" key="7">
    <source>
        <dbReference type="SAM" id="Phobius"/>
    </source>
</evidence>
<dbReference type="PANTHER" id="PTHR33362:SF3">
    <property type="entry name" value="SIALIC ACID TRAP TRANSPORTER PERMEASE PROTEIN SIAT"/>
    <property type="match status" value="1"/>
</dbReference>
<evidence type="ECO:0000256" key="5">
    <source>
        <dbReference type="ARBA" id="ARBA00022989"/>
    </source>
</evidence>
<dbReference type="PIRSF" id="PIRSF006066">
    <property type="entry name" value="HI0050"/>
    <property type="match status" value="1"/>
</dbReference>
<reference evidence="9 10" key="1">
    <citation type="submission" date="2014-10" db="EMBL/GenBank/DDBJ databases">
        <title>Draft genome sequence of Actinoplanes utahensis NRRL 12052.</title>
        <authorList>
            <person name="Velasco-Bucheli B."/>
            <person name="del Cerro C."/>
            <person name="Hormigo D."/>
            <person name="Garcia J.L."/>
            <person name="Acebal C."/>
            <person name="Arroyo M."/>
            <person name="de la Mata I."/>
        </authorList>
    </citation>
    <scope>NUCLEOTIDE SEQUENCE [LARGE SCALE GENOMIC DNA]</scope>
    <source>
        <strain evidence="9 10">NRRL 12052</strain>
    </source>
</reference>
<keyword evidence="4 7" id="KW-0812">Transmembrane</keyword>
<dbReference type="EMBL" id="JRTT01000031">
    <property type="protein sequence ID" value="KHD75102.1"/>
    <property type="molecule type" value="Genomic_DNA"/>
</dbReference>
<feature type="transmembrane region" description="Helical" evidence="7">
    <location>
        <begin position="213"/>
        <end position="235"/>
    </location>
</feature>
<comment type="subcellular location">
    <subcellularLocation>
        <location evidence="1">Cell inner membrane</location>
        <topology evidence="1">Multi-pass membrane protein</topology>
    </subcellularLocation>
</comment>
<proteinExistence type="predicted"/>
<dbReference type="InterPro" id="IPR004681">
    <property type="entry name" value="TRAP_DctM"/>
</dbReference>
<dbReference type="OrthoDB" id="9777699at2"/>
<sequence length="426" mass="44686">MILELWMVGVAIIVLLLLRVPVGLAFIGPCLWYALADGNSSGFALKTTFDGLNSFPLLAVPLFILVGVMANRLGVADRLYDFCLAVLGRIRGNLAYVNIGTAVGFSWMSGSALADVAGLGKIEVPHMVKAGYPYRFAAGLTASSSLISPVMPPSIPAVIYAATATVSTGALFAASIIPALLMAAGLCVYVFLWTARRPDVTSVPFDRTRLRSTAIATIGPAFVPVILLGGILSGTFTPTEAASVAVLLMVVLGLLYRTLTFRVMIQSLRETAVITGGIGLILGSAALLGLILTRAHVSRDVAELVTSVSTEPWIFMIMVNVVLLILGTVVDATAAILVLVPVLLPVAVGLGVDPVYFGVVMIMNLMIGLLTPPVGSVLFVTASVTGRPVEEVFHGIIPFLVPLVAVLVLVTALPGFVLWLPHLLGF</sequence>
<dbReference type="Proteomes" id="UP000054537">
    <property type="component" value="Unassembled WGS sequence"/>
</dbReference>
<gene>
    <name evidence="9" type="ORF">MB27_24540</name>
</gene>
<feature type="transmembrane region" description="Helical" evidence="7">
    <location>
        <begin position="171"/>
        <end position="192"/>
    </location>
</feature>
<keyword evidence="6 7" id="KW-0472">Membrane</keyword>
<keyword evidence="3" id="KW-0997">Cell inner membrane</keyword>
<dbReference type="GO" id="GO:0005886">
    <property type="term" value="C:plasma membrane"/>
    <property type="evidence" value="ECO:0007669"/>
    <property type="project" value="UniProtKB-SubCell"/>
</dbReference>
<feature type="transmembrane region" description="Helical" evidence="7">
    <location>
        <begin position="6"/>
        <end position="35"/>
    </location>
</feature>
<evidence type="ECO:0000256" key="4">
    <source>
        <dbReference type="ARBA" id="ARBA00022692"/>
    </source>
</evidence>
<comment type="caution">
    <text evidence="9">The sequence shown here is derived from an EMBL/GenBank/DDBJ whole genome shotgun (WGS) entry which is preliminary data.</text>
</comment>
<feature type="transmembrane region" description="Helical" evidence="7">
    <location>
        <begin position="95"/>
        <end position="120"/>
    </location>
</feature>
<feature type="transmembrane region" description="Helical" evidence="7">
    <location>
        <begin position="313"/>
        <end position="344"/>
    </location>
</feature>